<evidence type="ECO:0000313" key="1">
    <source>
        <dbReference type="EMBL" id="PMD38304.1"/>
    </source>
</evidence>
<proteinExistence type="predicted"/>
<sequence>MGVEEANTYVATLAPDKMSWVVDDSTRNVHRSENNTRIVKMASMDGEYLLVGRQTIDTSNIFVQYGQGATRTVNVTGGSGLQQAEFIDGLRFSMQSNQLMTMNVALKQGINPGILPANTVCLNSYMWIVNTSDPFMTINAEMLVPYSFLPIFSVQRDSTYAP</sequence>
<organism evidence="1 2">
    <name type="scientific">Hyaloscypha variabilis (strain UAMH 11265 / GT02V1 / F)</name>
    <name type="common">Meliniomyces variabilis</name>
    <dbReference type="NCBI Taxonomy" id="1149755"/>
    <lineage>
        <taxon>Eukaryota</taxon>
        <taxon>Fungi</taxon>
        <taxon>Dikarya</taxon>
        <taxon>Ascomycota</taxon>
        <taxon>Pezizomycotina</taxon>
        <taxon>Leotiomycetes</taxon>
        <taxon>Helotiales</taxon>
        <taxon>Hyaloscyphaceae</taxon>
        <taxon>Hyaloscypha</taxon>
        <taxon>Hyaloscypha variabilis</taxon>
    </lineage>
</organism>
<gene>
    <name evidence="1" type="ORF">L207DRAFT_585207</name>
</gene>
<dbReference type="AlphaFoldDB" id="A0A2J6RIE9"/>
<dbReference type="STRING" id="1149755.A0A2J6RIE9"/>
<dbReference type="EMBL" id="KZ613948">
    <property type="protein sequence ID" value="PMD38304.1"/>
    <property type="molecule type" value="Genomic_DNA"/>
</dbReference>
<accession>A0A2J6RIE9</accession>
<reference evidence="1 2" key="1">
    <citation type="submission" date="2016-04" db="EMBL/GenBank/DDBJ databases">
        <title>A degradative enzymes factory behind the ericoid mycorrhizal symbiosis.</title>
        <authorList>
            <consortium name="DOE Joint Genome Institute"/>
            <person name="Martino E."/>
            <person name="Morin E."/>
            <person name="Grelet G."/>
            <person name="Kuo A."/>
            <person name="Kohler A."/>
            <person name="Daghino S."/>
            <person name="Barry K."/>
            <person name="Choi C."/>
            <person name="Cichocki N."/>
            <person name="Clum A."/>
            <person name="Copeland A."/>
            <person name="Hainaut M."/>
            <person name="Haridas S."/>
            <person name="Labutti K."/>
            <person name="Lindquist E."/>
            <person name="Lipzen A."/>
            <person name="Khouja H.-R."/>
            <person name="Murat C."/>
            <person name="Ohm R."/>
            <person name="Olson A."/>
            <person name="Spatafora J."/>
            <person name="Veneault-Fourrey C."/>
            <person name="Henrissat B."/>
            <person name="Grigoriev I."/>
            <person name="Martin F."/>
            <person name="Perotto S."/>
        </authorList>
    </citation>
    <scope>NUCLEOTIDE SEQUENCE [LARGE SCALE GENOMIC DNA]</scope>
    <source>
        <strain evidence="1 2">F</strain>
    </source>
</reference>
<keyword evidence="2" id="KW-1185">Reference proteome</keyword>
<protein>
    <submittedName>
        <fullName evidence="1">Uncharacterized protein</fullName>
    </submittedName>
</protein>
<evidence type="ECO:0000313" key="2">
    <source>
        <dbReference type="Proteomes" id="UP000235786"/>
    </source>
</evidence>
<dbReference type="OrthoDB" id="6513042at2759"/>
<dbReference type="Proteomes" id="UP000235786">
    <property type="component" value="Unassembled WGS sequence"/>
</dbReference>
<name>A0A2J6RIE9_HYAVF</name>